<dbReference type="InterPro" id="IPR001138">
    <property type="entry name" value="Zn2Cys6_DnaBD"/>
</dbReference>
<evidence type="ECO:0000313" key="3">
    <source>
        <dbReference type="EMBL" id="KEQ74161.1"/>
    </source>
</evidence>
<proteinExistence type="predicted"/>
<dbReference type="HOGENOM" id="CLU_013866_3_1_1"/>
<name>A0A074XHX1_9PEZI</name>
<dbReference type="SMART" id="SM00066">
    <property type="entry name" value="GAL4"/>
    <property type="match status" value="1"/>
</dbReference>
<organism evidence="3 4">
    <name type="scientific">Aureobasidium namibiae CBS 147.97</name>
    <dbReference type="NCBI Taxonomy" id="1043004"/>
    <lineage>
        <taxon>Eukaryota</taxon>
        <taxon>Fungi</taxon>
        <taxon>Dikarya</taxon>
        <taxon>Ascomycota</taxon>
        <taxon>Pezizomycotina</taxon>
        <taxon>Dothideomycetes</taxon>
        <taxon>Dothideomycetidae</taxon>
        <taxon>Dothideales</taxon>
        <taxon>Saccotheciaceae</taxon>
        <taxon>Aureobasidium</taxon>
    </lineage>
</organism>
<accession>A0A074XHX1</accession>
<dbReference type="GO" id="GO:0008270">
    <property type="term" value="F:zinc ion binding"/>
    <property type="evidence" value="ECO:0007669"/>
    <property type="project" value="InterPro"/>
</dbReference>
<dbReference type="PROSITE" id="PS50048">
    <property type="entry name" value="ZN2_CY6_FUNGAL_2"/>
    <property type="match status" value="1"/>
</dbReference>
<keyword evidence="1" id="KW-0539">Nucleus</keyword>
<dbReference type="InterPro" id="IPR053175">
    <property type="entry name" value="DHMBA_Reg_Transcription_Factor"/>
</dbReference>
<dbReference type="EMBL" id="KL584707">
    <property type="protein sequence ID" value="KEQ74161.1"/>
    <property type="molecule type" value="Genomic_DNA"/>
</dbReference>
<feature type="domain" description="Zn(2)-C6 fungal-type" evidence="2">
    <location>
        <begin position="9"/>
        <end position="39"/>
    </location>
</feature>
<evidence type="ECO:0000259" key="2">
    <source>
        <dbReference type="PROSITE" id="PS50048"/>
    </source>
</evidence>
<dbReference type="Pfam" id="PF00172">
    <property type="entry name" value="Zn_clus"/>
    <property type="match status" value="1"/>
</dbReference>
<dbReference type="GO" id="GO:0000981">
    <property type="term" value="F:DNA-binding transcription factor activity, RNA polymerase II-specific"/>
    <property type="evidence" value="ECO:0007669"/>
    <property type="project" value="InterPro"/>
</dbReference>
<reference evidence="3 4" key="1">
    <citation type="journal article" date="2014" name="BMC Genomics">
        <title>Genome sequencing of four Aureobasidium pullulans varieties: biotechnological potential, stress tolerance, and description of new species.</title>
        <authorList>
            <person name="Gostin Ar C."/>
            <person name="Ohm R.A."/>
            <person name="Kogej T."/>
            <person name="Sonjak S."/>
            <person name="Turk M."/>
            <person name="Zajc J."/>
            <person name="Zalar P."/>
            <person name="Grube M."/>
            <person name="Sun H."/>
            <person name="Han J."/>
            <person name="Sharma A."/>
            <person name="Chiniquy J."/>
            <person name="Ngan C.Y."/>
            <person name="Lipzen A."/>
            <person name="Barry K."/>
            <person name="Grigoriev I.V."/>
            <person name="Gunde-Cimerman N."/>
        </authorList>
    </citation>
    <scope>NUCLEOTIDE SEQUENCE [LARGE SCALE GENOMIC DNA]</scope>
    <source>
        <strain evidence="3 4">CBS 147.97</strain>
    </source>
</reference>
<protein>
    <recommendedName>
        <fullName evidence="2">Zn(2)-C6 fungal-type domain-containing protein</fullName>
    </recommendedName>
</protein>
<dbReference type="AlphaFoldDB" id="A0A074XHX1"/>
<dbReference type="GeneID" id="25410007"/>
<dbReference type="SUPFAM" id="SSF57701">
    <property type="entry name" value="Zn2/Cys6 DNA-binding domain"/>
    <property type="match status" value="1"/>
</dbReference>
<evidence type="ECO:0000313" key="4">
    <source>
        <dbReference type="Proteomes" id="UP000027730"/>
    </source>
</evidence>
<dbReference type="Proteomes" id="UP000027730">
    <property type="component" value="Unassembled WGS sequence"/>
</dbReference>
<dbReference type="PANTHER" id="PTHR38791">
    <property type="entry name" value="ZN(II)2CYS6 TRANSCRIPTION FACTOR (EUROFUNG)-RELATED-RELATED"/>
    <property type="match status" value="1"/>
</dbReference>
<sequence length="565" mass="62999">MADDARPRACLTCKRRRIKCDRAKPSCARCVLAVEYCEWSKPVAKPKIRFVDSSQAVAARAKSSEKQITPKPPTTPKYALHDDLETQAIAFFVRNYILDKKPNGGPTPGLFGHVMPAVSSSRTSPAGMSISAVALTVFSKWRMDQSLTKRVPGVLGQAIKSLSQDLQKKDSRHSDLTLLTTLLLQYHSAVESLLFSKKSTIVHHLGALALVKDFGDPSTWSAIASEFVGCLIHLEVTKAIREQRTVHPEVRYWRSIIGATTVDPIRYLDDLGIQVADMQFRASALQERIGLGLSFEEVYSLLDDMHKLDECLVLWQGNVSRFWGPFNWTPPSIIFPPIQAFQGSCHVYTSINAARRLNDLRSYRLTLATTALKLIRERERSWPEFCESIPGHSSVHGIMSRIQWLVDGICASVPFCLGNRSRAGSLLDFSQASWTFPTCHDMSEMYGLYGRLAEPMGVESPLDHYSHGLTQGSWLMLSNLALLVAMFLGSKALIPALPVTEGQLPWICQQYLRNLSLNAIEWTHDSLLVERVLTGANLPPANVLISEASRCVRRVSRGLQLRDDP</sequence>
<dbReference type="RefSeq" id="XP_013428457.1">
    <property type="nucleotide sequence ID" value="XM_013573003.1"/>
</dbReference>
<dbReference type="CDD" id="cd00067">
    <property type="entry name" value="GAL4"/>
    <property type="match status" value="1"/>
</dbReference>
<dbReference type="OrthoDB" id="2991872at2759"/>
<dbReference type="STRING" id="1043004.A0A074XHX1"/>
<dbReference type="InterPro" id="IPR036864">
    <property type="entry name" value="Zn2-C6_fun-type_DNA-bd_sf"/>
</dbReference>
<gene>
    <name evidence="3" type="ORF">M436DRAFT_43791</name>
</gene>
<keyword evidence="4" id="KW-1185">Reference proteome</keyword>
<dbReference type="Gene3D" id="4.10.240.10">
    <property type="entry name" value="Zn(2)-C6 fungal-type DNA-binding domain"/>
    <property type="match status" value="1"/>
</dbReference>
<evidence type="ECO:0000256" key="1">
    <source>
        <dbReference type="ARBA" id="ARBA00023242"/>
    </source>
</evidence>